<dbReference type="Pfam" id="PF04203">
    <property type="entry name" value="Sortase"/>
    <property type="match status" value="1"/>
</dbReference>
<keyword evidence="3" id="KW-1133">Transmembrane helix</keyword>
<keyword evidence="3" id="KW-0472">Membrane</keyword>
<sequence>MTGNTVDAPRRKVRAQEVIGEMLLTFGVVLLLFAFYEAYWTNLDAGRKQSHAQEQLIDDWSNPRTNHTPAIGDAFAVLRIPAFGPDYQYAVVEGTDDASLLTGPGHYSESQMPGMPGNFALAGHRVGKGAPFNDLGRLKACDEIVVETRDSTITYRLLPVEADSAEARRAELAGCLSGPMLDRVASGDYAGVQGRHITLPSDVGVVAPHPGRNDSAESPDLLPVLTLTTCHPQFSNAERMIIHAIQTDITPKR</sequence>
<dbReference type="CDD" id="cd05830">
    <property type="entry name" value="Sortase_E"/>
    <property type="match status" value="1"/>
</dbReference>
<keyword evidence="3" id="KW-0812">Transmembrane</keyword>
<keyword evidence="5" id="KW-1185">Reference proteome</keyword>
<dbReference type="GO" id="GO:0016787">
    <property type="term" value="F:hydrolase activity"/>
    <property type="evidence" value="ECO:0007669"/>
    <property type="project" value="UniProtKB-KW"/>
</dbReference>
<dbReference type="InterPro" id="IPR023365">
    <property type="entry name" value="Sortase_dom-sf"/>
</dbReference>
<keyword evidence="1" id="KW-0378">Hydrolase</keyword>
<name>A0A2N6T2I5_9CORY</name>
<reference evidence="4 5" key="1">
    <citation type="submission" date="2017-09" db="EMBL/GenBank/DDBJ databases">
        <title>Bacterial strain isolated from the female urinary microbiota.</title>
        <authorList>
            <person name="Thomas-White K."/>
            <person name="Kumar N."/>
            <person name="Forster S."/>
            <person name="Putonti C."/>
            <person name="Lawley T."/>
            <person name="Wolfe A.J."/>
        </authorList>
    </citation>
    <scope>NUCLEOTIDE SEQUENCE [LARGE SCALE GENOMIC DNA]</scope>
    <source>
        <strain evidence="4 5">UMB0792</strain>
    </source>
</reference>
<dbReference type="SUPFAM" id="SSF63817">
    <property type="entry name" value="Sortase"/>
    <property type="match status" value="1"/>
</dbReference>
<organism evidence="4 5">
    <name type="scientific">Corynebacterium tuscaniense</name>
    <dbReference type="NCBI Taxonomy" id="302449"/>
    <lineage>
        <taxon>Bacteria</taxon>
        <taxon>Bacillati</taxon>
        <taxon>Actinomycetota</taxon>
        <taxon>Actinomycetes</taxon>
        <taxon>Mycobacteriales</taxon>
        <taxon>Corynebacteriaceae</taxon>
        <taxon>Corynebacterium</taxon>
    </lineage>
</organism>
<evidence type="ECO:0000256" key="2">
    <source>
        <dbReference type="PIRSR" id="PIRSR605754-1"/>
    </source>
</evidence>
<proteinExistence type="predicted"/>
<comment type="caution">
    <text evidence="4">The sequence shown here is derived from an EMBL/GenBank/DDBJ whole genome shotgun (WGS) entry which is preliminary data.</text>
</comment>
<dbReference type="Gene3D" id="2.40.260.10">
    <property type="entry name" value="Sortase"/>
    <property type="match status" value="1"/>
</dbReference>
<accession>A0A2N6T2I5</accession>
<evidence type="ECO:0000256" key="1">
    <source>
        <dbReference type="ARBA" id="ARBA00022801"/>
    </source>
</evidence>
<dbReference type="Proteomes" id="UP000235836">
    <property type="component" value="Unassembled WGS sequence"/>
</dbReference>
<dbReference type="EMBL" id="PNHG01000027">
    <property type="protein sequence ID" value="PMC63549.1"/>
    <property type="molecule type" value="Genomic_DNA"/>
</dbReference>
<feature type="transmembrane region" description="Helical" evidence="3">
    <location>
        <begin position="18"/>
        <end position="40"/>
    </location>
</feature>
<feature type="active site" description="Proton donor/acceptor" evidence="2">
    <location>
        <position position="124"/>
    </location>
</feature>
<dbReference type="InterPro" id="IPR053465">
    <property type="entry name" value="Sortase_Class_E"/>
</dbReference>
<evidence type="ECO:0000313" key="4">
    <source>
        <dbReference type="EMBL" id="PMC63549.1"/>
    </source>
</evidence>
<dbReference type="AlphaFoldDB" id="A0A2N6T2I5"/>
<dbReference type="NCBIfam" id="NF033747">
    <property type="entry name" value="class_E_sortase"/>
    <property type="match status" value="1"/>
</dbReference>
<evidence type="ECO:0000256" key="3">
    <source>
        <dbReference type="SAM" id="Phobius"/>
    </source>
</evidence>
<feature type="active site" description="Acyl-thioester intermediate" evidence="2">
    <location>
        <position position="230"/>
    </location>
</feature>
<dbReference type="InterPro" id="IPR005754">
    <property type="entry name" value="Sortase"/>
</dbReference>
<evidence type="ECO:0000313" key="5">
    <source>
        <dbReference type="Proteomes" id="UP000235836"/>
    </source>
</evidence>
<protein>
    <submittedName>
        <fullName evidence="4">Class E sortase</fullName>
    </submittedName>
</protein>
<gene>
    <name evidence="4" type="ORF">CJ203_10545</name>
</gene>
<dbReference type="InterPro" id="IPR042003">
    <property type="entry name" value="Sortase_E"/>
</dbReference>